<protein>
    <submittedName>
        <fullName evidence="3">Uncharacterized protein</fullName>
    </submittedName>
</protein>
<organism evidence="3">
    <name type="scientific">marine sediment metagenome</name>
    <dbReference type="NCBI Taxonomy" id="412755"/>
    <lineage>
        <taxon>unclassified sequences</taxon>
        <taxon>metagenomes</taxon>
        <taxon>ecological metagenomes</taxon>
    </lineage>
</organism>
<evidence type="ECO:0000313" key="3">
    <source>
        <dbReference type="EMBL" id="KKK67625.1"/>
    </source>
</evidence>
<feature type="transmembrane region" description="Helical" evidence="2">
    <location>
        <begin position="90"/>
        <end position="108"/>
    </location>
</feature>
<feature type="non-terminal residue" evidence="3">
    <location>
        <position position="1"/>
    </location>
</feature>
<proteinExistence type="predicted"/>
<evidence type="ECO:0000256" key="1">
    <source>
        <dbReference type="SAM" id="Coils"/>
    </source>
</evidence>
<gene>
    <name evidence="3" type="ORF">LCGC14_2952220</name>
</gene>
<accession>A0A0F8Y234</accession>
<dbReference type="AlphaFoldDB" id="A0A0F8Y234"/>
<dbReference type="EMBL" id="LAZR01059519">
    <property type="protein sequence ID" value="KKK67625.1"/>
    <property type="molecule type" value="Genomic_DNA"/>
</dbReference>
<comment type="caution">
    <text evidence="3">The sequence shown here is derived from an EMBL/GenBank/DDBJ whole genome shotgun (WGS) entry which is preliminary data.</text>
</comment>
<keyword evidence="1" id="KW-0175">Coiled coil</keyword>
<reference evidence="3" key="1">
    <citation type="journal article" date="2015" name="Nature">
        <title>Complex archaea that bridge the gap between prokaryotes and eukaryotes.</title>
        <authorList>
            <person name="Spang A."/>
            <person name="Saw J.H."/>
            <person name="Jorgensen S.L."/>
            <person name="Zaremba-Niedzwiedzka K."/>
            <person name="Martijn J."/>
            <person name="Lind A.E."/>
            <person name="van Eijk R."/>
            <person name="Schleper C."/>
            <person name="Guy L."/>
            <person name="Ettema T.J."/>
        </authorList>
    </citation>
    <scope>NUCLEOTIDE SEQUENCE</scope>
</reference>
<name>A0A0F8Y234_9ZZZZ</name>
<keyword evidence="2" id="KW-1133">Transmembrane helix</keyword>
<feature type="coiled-coil region" evidence="1">
    <location>
        <begin position="12"/>
        <end position="67"/>
    </location>
</feature>
<evidence type="ECO:0000256" key="2">
    <source>
        <dbReference type="SAM" id="Phobius"/>
    </source>
</evidence>
<feature type="transmembrane region" description="Helical" evidence="2">
    <location>
        <begin position="114"/>
        <end position="139"/>
    </location>
</feature>
<keyword evidence="2" id="KW-0812">Transmembrane</keyword>
<keyword evidence="2" id="KW-0472">Membrane</keyword>
<sequence length="189" mass="21597">LKAKESEIQTTAETYTQELSDKTTEIERLAEIVNAGEQKNIHLSHEVDRTRESYEQLEKSIADKALERKVLVSKQVNLLLDDAKKYKRSLKLRVSLLTALFLAIVSLICDFNEVNALINLVVLTLVTFVSILFVPDYLLSKYIDAKCKKYFEVRVNKLFVTDSELSDLNIDWFNLVITDREPSNIPGGD</sequence>